<reference evidence="1 2" key="1">
    <citation type="submission" date="2019-08" db="EMBL/GenBank/DDBJ databases">
        <title>Genome sequencing of Paenibacillus faecis DSM 23593(T).</title>
        <authorList>
            <person name="Kook J.-K."/>
            <person name="Park S.-N."/>
            <person name="Lim Y.K."/>
        </authorList>
    </citation>
    <scope>NUCLEOTIDE SEQUENCE [LARGE SCALE GENOMIC DNA]</scope>
    <source>
        <strain evidence="1 2">DSM 23593</strain>
    </source>
</reference>
<dbReference type="OrthoDB" id="2631758at2"/>
<dbReference type="Pfam" id="PF13072">
    <property type="entry name" value="MciZ"/>
    <property type="match status" value="1"/>
</dbReference>
<sequence length="46" mass="5362">MKSYFSVNRMCFQGKAWQIRILLSQWKKEAGASTTVADLLHRCVCR</sequence>
<comment type="caution">
    <text evidence="1">The sequence shown here is derived from an EMBL/GenBank/DDBJ whole genome shotgun (WGS) entry which is preliminary data.</text>
</comment>
<keyword evidence="2" id="KW-1185">Reference proteome</keyword>
<dbReference type="AlphaFoldDB" id="A0A5D0CVM1"/>
<name>A0A5D0CVM1_9BACL</name>
<dbReference type="Proteomes" id="UP000325218">
    <property type="component" value="Unassembled WGS sequence"/>
</dbReference>
<dbReference type="InterPro" id="IPR025177">
    <property type="entry name" value="MciZ"/>
</dbReference>
<evidence type="ECO:0000313" key="1">
    <source>
        <dbReference type="EMBL" id="TYA13234.1"/>
    </source>
</evidence>
<dbReference type="RefSeq" id="WP_148451830.1">
    <property type="nucleotide sequence ID" value="NZ_VSDO01000002.1"/>
</dbReference>
<proteinExistence type="predicted"/>
<dbReference type="EMBL" id="VSDO01000002">
    <property type="protein sequence ID" value="TYA13234.1"/>
    <property type="molecule type" value="Genomic_DNA"/>
</dbReference>
<gene>
    <name evidence="1" type="primary">mciZ</name>
    <name evidence="1" type="ORF">FRY98_11215</name>
</gene>
<accession>A0A5D0CVM1</accession>
<organism evidence="1 2">
    <name type="scientific">Paenibacillus faecis</name>
    <dbReference type="NCBI Taxonomy" id="862114"/>
    <lineage>
        <taxon>Bacteria</taxon>
        <taxon>Bacillati</taxon>
        <taxon>Bacillota</taxon>
        <taxon>Bacilli</taxon>
        <taxon>Bacillales</taxon>
        <taxon>Paenibacillaceae</taxon>
        <taxon>Paenibacillus</taxon>
    </lineage>
</organism>
<protein>
    <submittedName>
        <fullName evidence="1">Z-ring formation inhibitor MciZ</fullName>
    </submittedName>
</protein>
<evidence type="ECO:0000313" key="2">
    <source>
        <dbReference type="Proteomes" id="UP000325218"/>
    </source>
</evidence>